<dbReference type="EMBL" id="KI392567">
    <property type="protein sequence ID" value="ERN13628.1"/>
    <property type="molecule type" value="Genomic_DNA"/>
</dbReference>
<sequence length="168" mass="19279">MPIGKYATGKYQLSIICQKPLKDDIIKHEIEQSPQSYPHYNIDENELSSPDDMPMDTSERNKRQPIVKLVPYRGKKVRSSLTSRLAATVENLVRADMSTSQTVQKPIENKEFSYKKCLIELQQLDNLNQSGRVQTIDLLANEKVTIAFMTLKGELRLDWLRSKCHGVE</sequence>
<gene>
    <name evidence="2" type="ORF">AMTR_s00049p00087900</name>
</gene>
<dbReference type="AlphaFoldDB" id="W1PZ36"/>
<dbReference type="PANTHER" id="PTHR34395">
    <property type="entry name" value="OS11G0427500 PROTEIN"/>
    <property type="match status" value="1"/>
</dbReference>
<dbReference type="PANTHER" id="PTHR34395:SF15">
    <property type="entry name" value="OS09G0292400 PROTEIN"/>
    <property type="match status" value="1"/>
</dbReference>
<dbReference type="Gramene" id="ERN13628">
    <property type="protein sequence ID" value="ERN13628"/>
    <property type="gene ID" value="AMTR_s00049p00087900"/>
</dbReference>
<protein>
    <submittedName>
        <fullName evidence="2">Uncharacterized protein</fullName>
    </submittedName>
</protein>
<dbReference type="Proteomes" id="UP000017836">
    <property type="component" value="Unassembled WGS sequence"/>
</dbReference>
<evidence type="ECO:0000313" key="3">
    <source>
        <dbReference type="Proteomes" id="UP000017836"/>
    </source>
</evidence>
<dbReference type="HOGENOM" id="CLU_115124_0_0_1"/>
<evidence type="ECO:0000256" key="1">
    <source>
        <dbReference type="SAM" id="MobiDB-lite"/>
    </source>
</evidence>
<evidence type="ECO:0000313" key="2">
    <source>
        <dbReference type="EMBL" id="ERN13628.1"/>
    </source>
</evidence>
<name>W1PZ36_AMBTC</name>
<reference evidence="3" key="1">
    <citation type="journal article" date="2013" name="Science">
        <title>The Amborella genome and the evolution of flowering plants.</title>
        <authorList>
            <consortium name="Amborella Genome Project"/>
        </authorList>
    </citation>
    <scope>NUCLEOTIDE SEQUENCE [LARGE SCALE GENOMIC DNA]</scope>
</reference>
<proteinExistence type="predicted"/>
<organism evidence="2 3">
    <name type="scientific">Amborella trichopoda</name>
    <dbReference type="NCBI Taxonomy" id="13333"/>
    <lineage>
        <taxon>Eukaryota</taxon>
        <taxon>Viridiplantae</taxon>
        <taxon>Streptophyta</taxon>
        <taxon>Embryophyta</taxon>
        <taxon>Tracheophyta</taxon>
        <taxon>Spermatophyta</taxon>
        <taxon>Magnoliopsida</taxon>
        <taxon>Amborellales</taxon>
        <taxon>Amborellaceae</taxon>
        <taxon>Amborella</taxon>
    </lineage>
</organism>
<keyword evidence="3" id="KW-1185">Reference proteome</keyword>
<feature type="region of interest" description="Disordered" evidence="1">
    <location>
        <begin position="32"/>
        <end position="61"/>
    </location>
</feature>
<accession>W1PZ36</accession>